<dbReference type="EMBL" id="CP113264">
    <property type="protein sequence ID" value="WAE71904.1"/>
    <property type="molecule type" value="Genomic_DNA"/>
</dbReference>
<gene>
    <name evidence="3" type="ORF">OUQ99_22080</name>
</gene>
<evidence type="ECO:0000256" key="1">
    <source>
        <dbReference type="ARBA" id="ARBA00023002"/>
    </source>
</evidence>
<reference evidence="3 4" key="1">
    <citation type="journal article" date="2013" name="Int. J. Syst. Evol. Microbiol.">
        <title>Description of Streptomonospora sediminis sp. nov. and Streptomonospora nanhaiensis sp. nov., and reclassification of Nocardiopsis arabia Hozzein &amp; Goodfellow 2008 as Streptomonospora arabica comb. nov. and emended description of the genus Streptomonospora.</title>
        <authorList>
            <person name="Zhang D.F."/>
            <person name="Pan H.Q."/>
            <person name="He J."/>
            <person name="Zhang X.M."/>
            <person name="Zhang Y.G."/>
            <person name="Klenk H.P."/>
            <person name="Hu J.C."/>
            <person name="Li W.J."/>
        </authorList>
    </citation>
    <scope>NUCLEOTIDE SEQUENCE [LARGE SCALE GENOMIC DNA]</scope>
    <source>
        <strain evidence="3 4">12A09</strain>
    </source>
</reference>
<proteinExistence type="predicted"/>
<organism evidence="3 4">
    <name type="scientific">Streptomonospora nanhaiensis</name>
    <dbReference type="NCBI Taxonomy" id="1323731"/>
    <lineage>
        <taxon>Bacteria</taxon>
        <taxon>Bacillati</taxon>
        <taxon>Actinomycetota</taxon>
        <taxon>Actinomycetes</taxon>
        <taxon>Streptosporangiales</taxon>
        <taxon>Nocardiopsidaceae</taxon>
        <taxon>Streptomonospora</taxon>
    </lineage>
</organism>
<dbReference type="Gene3D" id="3.50.50.60">
    <property type="entry name" value="FAD/NAD(P)-binding domain"/>
    <property type="match status" value="1"/>
</dbReference>
<dbReference type="PRINTS" id="PR00469">
    <property type="entry name" value="PNDRDTASEII"/>
</dbReference>
<evidence type="ECO:0000313" key="3">
    <source>
        <dbReference type="EMBL" id="WAE71904.1"/>
    </source>
</evidence>
<dbReference type="SUPFAM" id="SSF51905">
    <property type="entry name" value="FAD/NAD(P)-binding domain"/>
    <property type="match status" value="2"/>
</dbReference>
<dbReference type="Proteomes" id="UP001156498">
    <property type="component" value="Chromosome"/>
</dbReference>
<dbReference type="InterPro" id="IPR036188">
    <property type="entry name" value="FAD/NAD-bd_sf"/>
</dbReference>
<dbReference type="Pfam" id="PF13738">
    <property type="entry name" value="Pyr_redox_3"/>
    <property type="match status" value="1"/>
</dbReference>
<accession>A0ABY6YI95</accession>
<keyword evidence="4" id="KW-1185">Reference proteome</keyword>
<dbReference type="PRINTS" id="PR00368">
    <property type="entry name" value="FADPNR"/>
</dbReference>
<protein>
    <submittedName>
        <fullName evidence="3">NAD(P)-binding domain-containing protein</fullName>
    </submittedName>
</protein>
<feature type="compositionally biased region" description="Polar residues" evidence="2">
    <location>
        <begin position="392"/>
        <end position="407"/>
    </location>
</feature>
<name>A0ABY6YI95_9ACTN</name>
<sequence length="420" mass="44087">MADGKGRGGPGAPGAKHGRTGGPGPELPDAADVVVVGAGQAGLSVAWHLRRLGLTPGSDLVVLDRGPGAGGAWQFRWESLRLDTAHKVDDLPGMGELGLSFATADRTRAAREVVADYYERYEQAFALDVRRPVEVTGVHEDGRGGFLLTTDRGDIGARVLVNAGGTWARPFRPYFAGAAEFRGTQITTPGYRSAEDFRGKRVLVVGGGTSAVGFLRELEGVAAATVWATRRPVEFTDDPDAGVTAVRMADEAARAGRPLPSIVSGTGLPATPENLAAAERGLLVARPMFSSVEPDGVRWADGTFAPVDAIIWATGFRAELTHLAPLRLREPGGGVRVEQGRSVRNPRLFLAGFGPQASTIGANRAGRAVARQVVAELRAPVADPAPVGWTGSPRSTHTGSGARSMVSSAPDRTRRRSPMT</sequence>
<dbReference type="PANTHER" id="PTHR43539:SF78">
    <property type="entry name" value="FLAVIN-CONTAINING MONOOXYGENASE"/>
    <property type="match status" value="1"/>
</dbReference>
<dbReference type="PANTHER" id="PTHR43539">
    <property type="entry name" value="FLAVIN-BINDING MONOOXYGENASE-LIKE PROTEIN (AFU_ORTHOLOGUE AFUA_4G09220)"/>
    <property type="match status" value="1"/>
</dbReference>
<keyword evidence="1" id="KW-0560">Oxidoreductase</keyword>
<feature type="region of interest" description="Disordered" evidence="2">
    <location>
        <begin position="1"/>
        <end position="29"/>
    </location>
</feature>
<dbReference type="RefSeq" id="WP_267945707.1">
    <property type="nucleotide sequence ID" value="NZ_CP113264.1"/>
</dbReference>
<dbReference type="InterPro" id="IPR050982">
    <property type="entry name" value="Auxin_biosynth/cation_transpt"/>
</dbReference>
<feature type="region of interest" description="Disordered" evidence="2">
    <location>
        <begin position="385"/>
        <end position="420"/>
    </location>
</feature>
<evidence type="ECO:0000256" key="2">
    <source>
        <dbReference type="SAM" id="MobiDB-lite"/>
    </source>
</evidence>
<evidence type="ECO:0000313" key="4">
    <source>
        <dbReference type="Proteomes" id="UP001156498"/>
    </source>
</evidence>